<dbReference type="PANTHER" id="PTHR23150:SF19">
    <property type="entry name" value="FORMYLGLYCINE-GENERATING ENZYME"/>
    <property type="match status" value="1"/>
</dbReference>
<dbReference type="InterPro" id="IPR051043">
    <property type="entry name" value="Sulfatase_Mod_Factor_Kinase"/>
</dbReference>
<dbReference type="PANTHER" id="PTHR23150">
    <property type="entry name" value="SULFATASE MODIFYING FACTOR 1, 2"/>
    <property type="match status" value="1"/>
</dbReference>
<evidence type="ECO:0000313" key="2">
    <source>
        <dbReference type="EMBL" id="NEZ60339.1"/>
    </source>
</evidence>
<dbReference type="Gene3D" id="3.90.1580.10">
    <property type="entry name" value="paralog of FGE (formylglycine-generating enzyme)"/>
    <property type="match status" value="1"/>
</dbReference>
<proteinExistence type="predicted"/>
<comment type="caution">
    <text evidence="2">The sequence shown here is derived from an EMBL/GenBank/DDBJ whole genome shotgun (WGS) entry which is preliminary data.</text>
</comment>
<sequence length="274" mass="30374">MPQTLRRTPRTGRGYIEPKLEVSAALPLHMVLIPGGSFMMGSPEDEEGYEESESPLHKVTVSPFFMARYPVTQAQWKAVVAIDQGGSKLTADPSYFKGGNHPVETVSWYDAIEFCARLKQHTDRPYRLPTEAEWEYACRAGKSTPFAFGNTISPEGVNYNGNHTYGDGAKGEYREKTTPVDHFDIANAFGLSDTHGNVDEWCQDHWHSNYEGAPTDGSAWGDKEEDLGRVVRGGSWGSDPRYCRSASRDSLTPGIRSSYIGFRVVCSAPRIPQA</sequence>
<feature type="domain" description="Sulfatase-modifying factor enzyme-like" evidence="1">
    <location>
        <begin position="29"/>
        <end position="265"/>
    </location>
</feature>
<keyword evidence="3" id="KW-1185">Reference proteome</keyword>
<dbReference type="SUPFAM" id="SSF56436">
    <property type="entry name" value="C-type lectin-like"/>
    <property type="match status" value="1"/>
</dbReference>
<dbReference type="Pfam" id="PF03781">
    <property type="entry name" value="FGE-sulfatase"/>
    <property type="match status" value="1"/>
</dbReference>
<dbReference type="InterPro" id="IPR005532">
    <property type="entry name" value="SUMF_dom"/>
</dbReference>
<dbReference type="GO" id="GO:0120147">
    <property type="term" value="F:formylglycine-generating oxidase activity"/>
    <property type="evidence" value="ECO:0007669"/>
    <property type="project" value="TreeGrafter"/>
</dbReference>
<reference evidence="2 3" key="1">
    <citation type="journal article" date="2020" name="Microb. Ecol.">
        <title>Ecogenomics of the Marine Benthic Filamentous Cyanobacterium Adonisia.</title>
        <authorList>
            <person name="Walter J.M."/>
            <person name="Coutinho F.H."/>
            <person name="Leomil L."/>
            <person name="Hargreaves P.I."/>
            <person name="Campeao M.E."/>
            <person name="Vieira V.V."/>
            <person name="Silva B.S."/>
            <person name="Fistarol G.O."/>
            <person name="Salomon P.S."/>
            <person name="Sawabe T."/>
            <person name="Mino S."/>
            <person name="Hosokawa M."/>
            <person name="Miyashita H."/>
            <person name="Maruyama F."/>
            <person name="van Verk M.C."/>
            <person name="Dutilh B.E."/>
            <person name="Thompson C.C."/>
            <person name="Thompson F.L."/>
        </authorList>
    </citation>
    <scope>NUCLEOTIDE SEQUENCE [LARGE SCALE GENOMIC DNA]</scope>
    <source>
        <strain evidence="2 3">CCMR0081</strain>
    </source>
</reference>
<protein>
    <submittedName>
        <fullName evidence="2">Formylglycine-generating enzyme family protein</fullName>
    </submittedName>
</protein>
<accession>A0A6M0RVY8</accession>
<evidence type="ECO:0000259" key="1">
    <source>
        <dbReference type="Pfam" id="PF03781"/>
    </source>
</evidence>
<organism evidence="2 3">
    <name type="scientific">Adonisia turfae CCMR0081</name>
    <dbReference type="NCBI Taxonomy" id="2292702"/>
    <lineage>
        <taxon>Bacteria</taxon>
        <taxon>Bacillati</taxon>
        <taxon>Cyanobacteriota</taxon>
        <taxon>Adonisia</taxon>
        <taxon>Adonisia turfae</taxon>
    </lineage>
</organism>
<dbReference type="AlphaFoldDB" id="A0A6M0RVY8"/>
<evidence type="ECO:0000313" key="3">
    <source>
        <dbReference type="Proteomes" id="UP000481033"/>
    </source>
</evidence>
<name>A0A6M0RVY8_9CYAN</name>
<dbReference type="Proteomes" id="UP000481033">
    <property type="component" value="Unassembled WGS sequence"/>
</dbReference>
<dbReference type="InterPro" id="IPR016187">
    <property type="entry name" value="CTDL_fold"/>
</dbReference>
<dbReference type="InterPro" id="IPR042095">
    <property type="entry name" value="SUMF_sf"/>
</dbReference>
<gene>
    <name evidence="2" type="ORF">DXZ20_32790</name>
</gene>
<dbReference type="EMBL" id="QXHD01000004">
    <property type="protein sequence ID" value="NEZ60339.1"/>
    <property type="molecule type" value="Genomic_DNA"/>
</dbReference>
<dbReference type="RefSeq" id="WP_163702910.1">
    <property type="nucleotide sequence ID" value="NZ_QXHD01000004.1"/>
</dbReference>